<reference evidence="3" key="1">
    <citation type="submission" date="2022-07" db="EMBL/GenBank/DDBJ databases">
        <title>Phylogenomic reconstructions and comparative analyses of Kickxellomycotina fungi.</title>
        <authorList>
            <person name="Reynolds N.K."/>
            <person name="Stajich J.E."/>
            <person name="Barry K."/>
            <person name="Grigoriev I.V."/>
            <person name="Crous P."/>
            <person name="Smith M.E."/>
        </authorList>
    </citation>
    <scope>NUCLEOTIDE SEQUENCE</scope>
    <source>
        <strain evidence="3">CBS 109367</strain>
    </source>
</reference>
<dbReference type="EMBL" id="JANBTX010000080">
    <property type="protein sequence ID" value="KAJ2687199.1"/>
    <property type="molecule type" value="Genomic_DNA"/>
</dbReference>
<proteinExistence type="predicted"/>
<evidence type="ECO:0000313" key="3">
    <source>
        <dbReference type="EMBL" id="KAJ2687199.1"/>
    </source>
</evidence>
<keyword evidence="1" id="KW-0175">Coiled coil</keyword>
<accession>A0A9W8GFL2</accession>
<gene>
    <name evidence="3" type="ORF">IWW39_003120</name>
</gene>
<feature type="coiled-coil region" evidence="1">
    <location>
        <begin position="1342"/>
        <end position="1369"/>
    </location>
</feature>
<feature type="region of interest" description="Disordered" evidence="2">
    <location>
        <begin position="1411"/>
        <end position="1437"/>
    </location>
</feature>
<feature type="compositionally biased region" description="Basic and acidic residues" evidence="2">
    <location>
        <begin position="477"/>
        <end position="502"/>
    </location>
</feature>
<name>A0A9W8GFL2_9FUNG</name>
<feature type="region of interest" description="Disordered" evidence="2">
    <location>
        <begin position="383"/>
        <end position="407"/>
    </location>
</feature>
<sequence length="1537" mass="167501">MAVQPANSEPANFGLSECSVNGLFSVRGLPAQTHLDRIYLNGLHTLLPFWITNKTGQTLEITLAASPARALKFQRHNANWDAVSAASRKAYVDVQPASNSDNSGEVTLRCSAETQREYCEVFNQIDGVRSIVLLPHETAELVLLVEARMPVVPGTELATSAAAGSGEEGSSHFAFVSSHASILFQAATMNGSLAEKDSYSARLRSSYCRSVLEMDPPTSRIYLDDCAVGKPYERVLRVRNASEIGLDWTMTVVETTDTTTLSSLQLLDADMRPLSGGHLAGCAATQIFIRYTPRAAGEFLCRFLVENSNDPSNQRYWVFRARSTQRQKPKRVELLGDPDINFGNCTSGVWYNREIAFKNISDTPVVMRFRVEGNTTNLTMRCAVKAKQSPATTSEQSTEPPEELGQDPAVPALLLDSTEEAFPLHDSLSEQQGGPDGDSISESVLASDSRSGAIVAVAASDLDPTLDHTSLSATSASRHDPSASVQEPRDGGRRLHPRDRPTASHGLQPSLFDEVLIKPGSMRTVILSLIGNATCTVSLGAGQFGTQSFTLFCECSAPAGSKQSPPSPLASKGTSSVADRSIERLSLPCTLNMCTSYVRVTPALLDFGTVDVGMLKTMYLQVENLSHVEATVQCRLESKVINCTRDPVVIPPLMSETIRVDIYPRRINPRYRKQIIVCNRRNRFNDSVVEVRSIHVDQRRMAFHNLFYKTLVLDNEQNFVDFGAVPLNSRTVRMISLRNICRCPIAIETSVSDSSNIGAPPDPSNSSGMLVVYKIVPLLKNGALTPEARLVARRLPLLERQAVIHSNIERFKEHSGGPLLAAEQAVASLSEPHALHSLARSNGYADPKPATGLQPDMFVDKTVEQGHVCLVPFLPRGRTVRNYRSVDYLDVASEPKQTLSSVRIRESSLWPLSDKSTEEIATMPWSPLASIDESTLPHHSLAYSELAALTSDGLIDAHTPEDVDTLEILGRARRLLSEIVDNLDLVPPVMFSSPQAEDEYVRRQVDLRKYIDLLVESGFLRPPRRMVLAAGSDRSLVIMMCPVEAPDVADKAVSPRFDANVYFRLVNRPSDLLPFTESGESAAVFTNSYQLPVRRFLVQASLCRTELEIGQKSINVGNMQVDEASRKYLIIKNHTETPLMYAIRKTGSIASGDIQFVDNNRYGVVRGFDSRKIVFVFTPSLSGTYSEQISIANVLDPQGGKTATLKAVVRRPSKFYIQSLLLEFGKQAEEEHLEASNSSHTLKIGQRSDEAQLLVIKNMTAKTRQFVVKSVKDMQAESLPTPLPQTQPQLQLLQGREQGAGIVEATPDTRTAVTPSNIADSETFEDSVTLDSLFPADITALAQSAKVLDRETEEKIEALEQKLKIAVRKNRPEKAEKYISKLAKLRGSGASLDPGAAVQLPKITPLVSEAGSRATTVPGATSSAATGDNLGVRSPPSASQSAVTIQRLAADTQLLVTLPASSEASIPVVVVPRMINSSVEALGRRDSAGRCVVSAKGQLVVHEGKDKDNVKVVTLQALVEIDASAAAFQPLDVSSVD</sequence>
<evidence type="ECO:0000256" key="2">
    <source>
        <dbReference type="SAM" id="MobiDB-lite"/>
    </source>
</evidence>
<dbReference type="Gene3D" id="2.60.40.10">
    <property type="entry name" value="Immunoglobulins"/>
    <property type="match status" value="2"/>
</dbReference>
<feature type="compositionally biased region" description="Low complexity" evidence="2">
    <location>
        <begin position="388"/>
        <end position="399"/>
    </location>
</feature>
<organism evidence="3 4">
    <name type="scientific">Coemansia spiralis</name>
    <dbReference type="NCBI Taxonomy" id="417178"/>
    <lineage>
        <taxon>Eukaryota</taxon>
        <taxon>Fungi</taxon>
        <taxon>Fungi incertae sedis</taxon>
        <taxon>Zoopagomycota</taxon>
        <taxon>Kickxellomycotina</taxon>
        <taxon>Kickxellomycetes</taxon>
        <taxon>Kickxellales</taxon>
        <taxon>Kickxellaceae</taxon>
        <taxon>Coemansia</taxon>
    </lineage>
</organism>
<dbReference type="PANTHER" id="PTHR39211">
    <property type="entry name" value="CHROMOSOME 7, WHOLE GENOME SHOTGUN SEQUENCE"/>
    <property type="match status" value="1"/>
</dbReference>
<comment type="caution">
    <text evidence="3">The sequence shown here is derived from an EMBL/GenBank/DDBJ whole genome shotgun (WGS) entry which is preliminary data.</text>
</comment>
<feature type="compositionally biased region" description="Polar residues" evidence="2">
    <location>
        <begin position="467"/>
        <end position="476"/>
    </location>
</feature>
<feature type="region of interest" description="Disordered" evidence="2">
    <location>
        <begin position="426"/>
        <end position="445"/>
    </location>
</feature>
<evidence type="ECO:0000313" key="4">
    <source>
        <dbReference type="Proteomes" id="UP001151516"/>
    </source>
</evidence>
<evidence type="ECO:0000256" key="1">
    <source>
        <dbReference type="SAM" id="Coils"/>
    </source>
</evidence>
<dbReference type="InterPro" id="IPR013783">
    <property type="entry name" value="Ig-like_fold"/>
</dbReference>
<dbReference type="PANTHER" id="PTHR39211:SF1">
    <property type="entry name" value="ABNORMAL SPINDLE-LIKE MICROCEPHALY-ASSOCIATED PROTEIN ASH DOMAIN-CONTAINING PROTEIN"/>
    <property type="match status" value="1"/>
</dbReference>
<feature type="region of interest" description="Disordered" evidence="2">
    <location>
        <begin position="465"/>
        <end position="507"/>
    </location>
</feature>
<protein>
    <submittedName>
        <fullName evidence="3">Uncharacterized protein</fullName>
    </submittedName>
</protein>
<dbReference type="Proteomes" id="UP001151516">
    <property type="component" value="Unassembled WGS sequence"/>
</dbReference>
<keyword evidence="4" id="KW-1185">Reference proteome</keyword>
<dbReference type="OrthoDB" id="252265at2759"/>
<feature type="compositionally biased region" description="Polar residues" evidence="2">
    <location>
        <begin position="1413"/>
        <end position="1426"/>
    </location>
</feature>